<feature type="transmembrane region" description="Helical" evidence="1">
    <location>
        <begin position="104"/>
        <end position="132"/>
    </location>
</feature>
<protein>
    <submittedName>
        <fullName evidence="2">MFS transporter</fullName>
    </submittedName>
</protein>
<keyword evidence="1" id="KW-0472">Membrane</keyword>
<gene>
    <name evidence="2" type="ORF">H8S54_10555</name>
</gene>
<proteinExistence type="predicted"/>
<dbReference type="GO" id="GO:0008643">
    <property type="term" value="P:carbohydrate transport"/>
    <property type="evidence" value="ECO:0007669"/>
    <property type="project" value="InterPro"/>
</dbReference>
<reference evidence="2 3" key="1">
    <citation type="submission" date="2020-08" db="EMBL/GenBank/DDBJ databases">
        <title>Genome public.</title>
        <authorList>
            <person name="Liu C."/>
            <person name="Sun Q."/>
        </authorList>
    </citation>
    <scope>NUCLEOTIDE SEQUENCE [LARGE SCALE GENOMIC DNA]</scope>
    <source>
        <strain evidence="2 3">BX17</strain>
    </source>
</reference>
<dbReference type="Pfam" id="PF13347">
    <property type="entry name" value="MFS_2"/>
    <property type="match status" value="1"/>
</dbReference>
<dbReference type="InterPro" id="IPR039672">
    <property type="entry name" value="MFS_2"/>
</dbReference>
<dbReference type="Proteomes" id="UP000652847">
    <property type="component" value="Unassembled WGS sequence"/>
</dbReference>
<keyword evidence="3" id="KW-1185">Reference proteome</keyword>
<organism evidence="2 3">
    <name type="scientific">Blautia segnis</name>
    <dbReference type="NCBI Taxonomy" id="2763030"/>
    <lineage>
        <taxon>Bacteria</taxon>
        <taxon>Bacillati</taxon>
        <taxon>Bacillota</taxon>
        <taxon>Clostridia</taxon>
        <taxon>Lachnospirales</taxon>
        <taxon>Lachnospiraceae</taxon>
        <taxon>Blautia</taxon>
    </lineage>
</organism>
<sequence>MRKRDYLADMSGQFGMNLVANLIGQLTYFYTDKVGLAVGGIGIVMLIAKIVDAVTDLWFGNIIDHSKGGNRKYYRWILRMMVPYSILAALLFCVPIKAGQIPALIYACVTNILLSAVCGTLMGTPMSAVMVVRTNSQSERESMGVCRAVGAYGSGMVIAILTIPITNALGGNQNAWIKYGFIMALLVLLMLSICYMNGRKAKLVDEVSENDSQDEEEAIPLKKSIPMLFKNKYWVILILFNLITQITNSIAATSGTYYCKWIFGNDNLVALAGALGFFATLVGFVVSKPIIAKLGVRKTIDFGVLGAAFTALIRCIIPTNFKVYIAVSVIGSFVQIPLMCLYGVLLAMVIDYNEYTYYNKMVGVSSGAIGIGTKIGSGVGSVILTACLALGAYNPDLEVATTSMRYAIYAFSNYLPLIINLGLFVLFRFFDLEEKLPAIHEELARRRSQKSTEQ</sequence>
<feature type="transmembrane region" description="Helical" evidence="1">
    <location>
        <begin position="233"/>
        <end position="256"/>
    </location>
</feature>
<feature type="transmembrane region" description="Helical" evidence="1">
    <location>
        <begin position="406"/>
        <end position="427"/>
    </location>
</feature>
<feature type="transmembrane region" description="Helical" evidence="1">
    <location>
        <begin position="371"/>
        <end position="394"/>
    </location>
</feature>
<feature type="transmembrane region" description="Helical" evidence="1">
    <location>
        <begin position="268"/>
        <end position="287"/>
    </location>
</feature>
<feature type="transmembrane region" description="Helical" evidence="1">
    <location>
        <begin position="299"/>
        <end position="317"/>
    </location>
</feature>
<evidence type="ECO:0000313" key="3">
    <source>
        <dbReference type="Proteomes" id="UP000652847"/>
    </source>
</evidence>
<feature type="transmembrane region" description="Helical" evidence="1">
    <location>
        <begin position="323"/>
        <end position="350"/>
    </location>
</feature>
<dbReference type="PANTHER" id="PTHR11328">
    <property type="entry name" value="MAJOR FACILITATOR SUPERFAMILY DOMAIN-CONTAINING PROTEIN"/>
    <property type="match status" value="1"/>
</dbReference>
<feature type="transmembrane region" description="Helical" evidence="1">
    <location>
        <begin position="144"/>
        <end position="165"/>
    </location>
</feature>
<dbReference type="GO" id="GO:0015293">
    <property type="term" value="F:symporter activity"/>
    <property type="evidence" value="ECO:0007669"/>
    <property type="project" value="InterPro"/>
</dbReference>
<evidence type="ECO:0000256" key="1">
    <source>
        <dbReference type="SAM" id="Phobius"/>
    </source>
</evidence>
<name>A0A8I0DRG7_9FIRM</name>
<dbReference type="SUPFAM" id="SSF103473">
    <property type="entry name" value="MFS general substrate transporter"/>
    <property type="match status" value="1"/>
</dbReference>
<dbReference type="PANTHER" id="PTHR11328:SF24">
    <property type="entry name" value="MAJOR FACILITATOR SUPERFAMILY (MFS) PROFILE DOMAIN-CONTAINING PROTEIN"/>
    <property type="match status" value="1"/>
</dbReference>
<feature type="transmembrane region" description="Helical" evidence="1">
    <location>
        <begin position="177"/>
        <end position="196"/>
    </location>
</feature>
<comment type="caution">
    <text evidence="2">The sequence shown here is derived from an EMBL/GenBank/DDBJ whole genome shotgun (WGS) entry which is preliminary data.</text>
</comment>
<feature type="transmembrane region" description="Helical" evidence="1">
    <location>
        <begin position="76"/>
        <end position="98"/>
    </location>
</feature>
<dbReference type="Gene3D" id="1.20.1250.20">
    <property type="entry name" value="MFS general substrate transporter like domains"/>
    <property type="match status" value="2"/>
</dbReference>
<keyword evidence="1" id="KW-0812">Transmembrane</keyword>
<keyword evidence="1" id="KW-1133">Transmembrane helix</keyword>
<accession>A0A8I0DRG7</accession>
<dbReference type="AlphaFoldDB" id="A0A8I0DRG7"/>
<dbReference type="GO" id="GO:0005886">
    <property type="term" value="C:plasma membrane"/>
    <property type="evidence" value="ECO:0007669"/>
    <property type="project" value="TreeGrafter"/>
</dbReference>
<dbReference type="EMBL" id="JACOOT010000024">
    <property type="protein sequence ID" value="MBC5651546.1"/>
    <property type="molecule type" value="Genomic_DNA"/>
</dbReference>
<feature type="transmembrane region" description="Helical" evidence="1">
    <location>
        <begin position="12"/>
        <end position="30"/>
    </location>
</feature>
<evidence type="ECO:0000313" key="2">
    <source>
        <dbReference type="EMBL" id="MBC5651546.1"/>
    </source>
</evidence>
<dbReference type="InterPro" id="IPR036259">
    <property type="entry name" value="MFS_trans_sf"/>
</dbReference>
<feature type="transmembrane region" description="Helical" evidence="1">
    <location>
        <begin position="36"/>
        <end position="55"/>
    </location>
</feature>